<sequence>MGGGEFIGAALIEVWRWEERRMVEKKRTRNTRERGGLFPRKLQLRALAAIARFRRWGFDHTFLDPFTLEIGDLQEVP</sequence>
<dbReference type="Proteomes" id="UP000026960">
    <property type="component" value="Chromosome 2"/>
</dbReference>
<accession>A0A0D3F1V9</accession>
<evidence type="ECO:0000313" key="1">
    <source>
        <dbReference type="EnsemblPlants" id="OBART02G07000.1"/>
    </source>
</evidence>
<name>A0A0D3F1V9_9ORYZ</name>
<protein>
    <submittedName>
        <fullName evidence="1">Uncharacterized protein</fullName>
    </submittedName>
</protein>
<reference evidence="1" key="2">
    <citation type="submission" date="2015-03" db="UniProtKB">
        <authorList>
            <consortium name="EnsemblPlants"/>
        </authorList>
    </citation>
    <scope>IDENTIFICATION</scope>
</reference>
<dbReference type="Gramene" id="OBART02G07000.1">
    <property type="protein sequence ID" value="OBART02G07000.1"/>
    <property type="gene ID" value="OBART02G07000"/>
</dbReference>
<dbReference type="HOGENOM" id="CLU_2658826_0_0_1"/>
<keyword evidence="2" id="KW-1185">Reference proteome</keyword>
<proteinExistence type="predicted"/>
<dbReference type="AlphaFoldDB" id="A0A0D3F1V9"/>
<reference evidence="1" key="1">
    <citation type="journal article" date="2009" name="Rice">
        <title>De Novo Next Generation Sequencing of Plant Genomes.</title>
        <authorList>
            <person name="Rounsley S."/>
            <person name="Marri P.R."/>
            <person name="Yu Y."/>
            <person name="He R."/>
            <person name="Sisneros N."/>
            <person name="Goicoechea J.L."/>
            <person name="Lee S.J."/>
            <person name="Angelova A."/>
            <person name="Kudrna D."/>
            <person name="Luo M."/>
            <person name="Affourtit J."/>
            <person name="Desany B."/>
            <person name="Knight J."/>
            <person name="Niazi F."/>
            <person name="Egholm M."/>
            <person name="Wing R.A."/>
        </authorList>
    </citation>
    <scope>NUCLEOTIDE SEQUENCE [LARGE SCALE GENOMIC DNA]</scope>
    <source>
        <strain evidence="1">cv. IRGC 105608</strain>
    </source>
</reference>
<dbReference type="EnsemblPlants" id="OBART02G07000.1">
    <property type="protein sequence ID" value="OBART02G07000.1"/>
    <property type="gene ID" value="OBART02G07000"/>
</dbReference>
<evidence type="ECO:0000313" key="2">
    <source>
        <dbReference type="Proteomes" id="UP000026960"/>
    </source>
</evidence>
<dbReference type="PaxDb" id="65489-OBART02G07000.1"/>
<organism evidence="1">
    <name type="scientific">Oryza barthii</name>
    <dbReference type="NCBI Taxonomy" id="65489"/>
    <lineage>
        <taxon>Eukaryota</taxon>
        <taxon>Viridiplantae</taxon>
        <taxon>Streptophyta</taxon>
        <taxon>Embryophyta</taxon>
        <taxon>Tracheophyta</taxon>
        <taxon>Spermatophyta</taxon>
        <taxon>Magnoliopsida</taxon>
        <taxon>Liliopsida</taxon>
        <taxon>Poales</taxon>
        <taxon>Poaceae</taxon>
        <taxon>BOP clade</taxon>
        <taxon>Oryzoideae</taxon>
        <taxon>Oryzeae</taxon>
        <taxon>Oryzinae</taxon>
        <taxon>Oryza</taxon>
    </lineage>
</organism>